<organism evidence="3 4">
    <name type="scientific">Undibacterium oligocarboniphilum</name>
    <dbReference type="NCBI Taxonomy" id="666702"/>
    <lineage>
        <taxon>Bacteria</taxon>
        <taxon>Pseudomonadati</taxon>
        <taxon>Pseudomonadota</taxon>
        <taxon>Betaproteobacteria</taxon>
        <taxon>Burkholderiales</taxon>
        <taxon>Oxalobacteraceae</taxon>
        <taxon>Undibacterium</taxon>
    </lineage>
</organism>
<evidence type="ECO:0000256" key="2">
    <source>
        <dbReference type="SAM" id="SignalP"/>
    </source>
</evidence>
<dbReference type="RefSeq" id="WP_176804938.1">
    <property type="nucleotide sequence ID" value="NZ_JABXYJ010000013.1"/>
</dbReference>
<keyword evidence="4" id="KW-1185">Reference proteome</keyword>
<evidence type="ECO:0000313" key="3">
    <source>
        <dbReference type="EMBL" id="NVO79355.1"/>
    </source>
</evidence>
<proteinExistence type="predicted"/>
<sequence length="162" mass="18052">MKRLLTGFVVLVLLQSLAHAQTEVFLCVDEHGKKEYKNTGATKGCKKVDLPGITVVPAPTLPASAKKTQGKSASSPADFPKVDEGTQKARDSDRKQILADELKNEEQKLADLKQEYNNGEPERRGDERNYAKYQERVANLKDSISRSEKNVEALKRELANLK</sequence>
<dbReference type="AlphaFoldDB" id="A0A850QNU9"/>
<evidence type="ECO:0000313" key="4">
    <source>
        <dbReference type="Proteomes" id="UP000588051"/>
    </source>
</evidence>
<gene>
    <name evidence="3" type="ORF">HV832_16170</name>
</gene>
<feature type="chain" id="PRO_5032772749" evidence="2">
    <location>
        <begin position="21"/>
        <end position="162"/>
    </location>
</feature>
<feature type="region of interest" description="Disordered" evidence="1">
    <location>
        <begin position="58"/>
        <end position="95"/>
    </location>
</feature>
<evidence type="ECO:0000256" key="1">
    <source>
        <dbReference type="SAM" id="MobiDB-lite"/>
    </source>
</evidence>
<accession>A0A850QNU9</accession>
<dbReference type="EMBL" id="JABXYJ010000013">
    <property type="protein sequence ID" value="NVO79355.1"/>
    <property type="molecule type" value="Genomic_DNA"/>
</dbReference>
<comment type="caution">
    <text evidence="3">The sequence shown here is derived from an EMBL/GenBank/DDBJ whole genome shotgun (WGS) entry which is preliminary data.</text>
</comment>
<dbReference type="Proteomes" id="UP000588051">
    <property type="component" value="Unassembled WGS sequence"/>
</dbReference>
<feature type="region of interest" description="Disordered" evidence="1">
    <location>
        <begin position="108"/>
        <end position="131"/>
    </location>
</feature>
<keyword evidence="2" id="KW-0732">Signal</keyword>
<protein>
    <submittedName>
        <fullName evidence="3">DUF4124 domain-containing protein</fullName>
    </submittedName>
</protein>
<feature type="signal peptide" evidence="2">
    <location>
        <begin position="1"/>
        <end position="20"/>
    </location>
</feature>
<feature type="compositionally biased region" description="Basic and acidic residues" evidence="1">
    <location>
        <begin position="80"/>
        <end position="95"/>
    </location>
</feature>
<name>A0A850QNU9_9BURK</name>
<feature type="compositionally biased region" description="Polar residues" evidence="1">
    <location>
        <begin position="66"/>
        <end position="75"/>
    </location>
</feature>
<reference evidence="3 4" key="1">
    <citation type="submission" date="2020-06" db="EMBL/GenBank/DDBJ databases">
        <authorList>
            <person name="Qiu C."/>
            <person name="Liu Z."/>
        </authorList>
    </citation>
    <scope>NUCLEOTIDE SEQUENCE [LARGE SCALE GENOMIC DNA]</scope>
    <source>
        <strain evidence="3 4">EM 1</strain>
    </source>
</reference>